<keyword evidence="4" id="KW-0472">Membrane</keyword>
<proteinExistence type="predicted"/>
<evidence type="ECO:0000313" key="6">
    <source>
        <dbReference type="Proteomes" id="UP000254707"/>
    </source>
</evidence>
<comment type="subcellular location">
    <subcellularLocation>
        <location evidence="1">Membrane</location>
        <topology evidence="1">Multi-pass membrane protein</topology>
    </subcellularLocation>
</comment>
<evidence type="ECO:0000256" key="2">
    <source>
        <dbReference type="ARBA" id="ARBA00022692"/>
    </source>
</evidence>
<keyword evidence="3" id="KW-1133">Transmembrane helix</keyword>
<dbReference type="Proteomes" id="UP000254707">
    <property type="component" value="Unassembled WGS sequence"/>
</dbReference>
<dbReference type="OMA" id="LIVWLMK"/>
<reference evidence="5 6" key="1">
    <citation type="submission" date="2018-06" db="EMBL/GenBank/DDBJ databases">
        <authorList>
            <consortium name="Pathogen Informatics"/>
            <person name="Doyle S."/>
        </authorList>
    </citation>
    <scope>NUCLEOTIDE SEQUENCE [LARGE SCALE GENOMIC DNA]</scope>
    <source>
        <strain evidence="5 6">NCTC7688</strain>
    </source>
</reference>
<organism evidence="5 6">
    <name type="scientific">Staphylococcus saprophyticus</name>
    <dbReference type="NCBI Taxonomy" id="29385"/>
    <lineage>
        <taxon>Bacteria</taxon>
        <taxon>Bacillati</taxon>
        <taxon>Bacillota</taxon>
        <taxon>Bacilli</taxon>
        <taxon>Bacillales</taxon>
        <taxon>Staphylococcaceae</taxon>
        <taxon>Staphylococcus</taxon>
    </lineage>
</organism>
<protein>
    <submittedName>
        <fullName evidence="5">Uncharacterized protein conserved in bacteria</fullName>
    </submittedName>
</protein>
<name>A0A380HL62_STASA</name>
<evidence type="ECO:0000256" key="1">
    <source>
        <dbReference type="ARBA" id="ARBA00004141"/>
    </source>
</evidence>
<accession>A0A380HL62</accession>
<keyword evidence="2" id="KW-0812">Transmembrane</keyword>
<dbReference type="InterPro" id="IPR019109">
    <property type="entry name" value="MamF_MmsF"/>
</dbReference>
<dbReference type="EMBL" id="UHED01000001">
    <property type="protein sequence ID" value="SUM82276.1"/>
    <property type="molecule type" value="Genomic_DNA"/>
</dbReference>
<sequence length="123" mass="14137">MAETDYNQQTYTNVNQEPNSDARLMATLIYVLSFFTSLIAPLIIWLIKREDSPFVDRAGKNYFNFLLSYVIWSIIGTITMLILIGFVLLPIIVILNFIFTIVAAVKAYNGEDYLPPLSIRFFK</sequence>
<dbReference type="GeneID" id="3616104"/>
<gene>
    <name evidence="5" type="ORF">NCTC7688_00774</name>
</gene>
<evidence type="ECO:0000256" key="4">
    <source>
        <dbReference type="ARBA" id="ARBA00023136"/>
    </source>
</evidence>
<dbReference type="RefSeq" id="WP_002482560.1">
    <property type="nucleotide sequence ID" value="NZ_CAXOKG010000002.1"/>
</dbReference>
<evidence type="ECO:0000313" key="5">
    <source>
        <dbReference type="EMBL" id="SUM82276.1"/>
    </source>
</evidence>
<dbReference type="AlphaFoldDB" id="A0A380HL62"/>
<evidence type="ECO:0000256" key="3">
    <source>
        <dbReference type="ARBA" id="ARBA00022989"/>
    </source>
</evidence>
<dbReference type="Pfam" id="PF09685">
    <property type="entry name" value="MamF_MmsF"/>
    <property type="match status" value="1"/>
</dbReference>